<feature type="compositionally biased region" description="Basic and acidic residues" evidence="1">
    <location>
        <begin position="218"/>
        <end position="229"/>
    </location>
</feature>
<evidence type="ECO:0000313" key="3">
    <source>
        <dbReference type="EMBL" id="OIQ92485.1"/>
    </source>
</evidence>
<dbReference type="EMBL" id="MLJW01000230">
    <property type="protein sequence ID" value="OIQ92485.1"/>
    <property type="molecule type" value="Genomic_DNA"/>
</dbReference>
<sequence length="229" mass="24370">MNRVRISAVASFFLLLLWSCLAFAAATTEAISGDVLLAPANGEYASLAYGERVDSGATIKTGANGRVVLRFDDGQKVSISESSLFVVNEYKFNPHKPAQSSFIVSLLKGGLRAVTGVIGETNKRNVVFKSPVATVGIRGTDFQLYFDNKLYINVLSGAISATNDGGTTVFDAKTQPTGQVIDAQTKALPAPASIFPAAAQGAFRLQQQQPLMGPVKEPNPRDPNCKDRS</sequence>
<accession>A0A1J5RWI5</accession>
<reference evidence="3" key="1">
    <citation type="submission" date="2016-10" db="EMBL/GenBank/DDBJ databases">
        <title>Sequence of Gallionella enrichment culture.</title>
        <authorList>
            <person name="Poehlein A."/>
            <person name="Muehling M."/>
            <person name="Daniel R."/>
        </authorList>
    </citation>
    <scope>NUCLEOTIDE SEQUENCE</scope>
</reference>
<dbReference type="PANTHER" id="PTHR38731">
    <property type="entry name" value="LIPL45-RELATED LIPOPROTEIN-RELATED"/>
    <property type="match status" value="1"/>
</dbReference>
<evidence type="ECO:0000259" key="2">
    <source>
        <dbReference type="Pfam" id="PF04773"/>
    </source>
</evidence>
<dbReference type="Pfam" id="PF04773">
    <property type="entry name" value="FecR"/>
    <property type="match status" value="1"/>
</dbReference>
<comment type="caution">
    <text evidence="3">The sequence shown here is derived from an EMBL/GenBank/DDBJ whole genome shotgun (WGS) entry which is preliminary data.</text>
</comment>
<name>A0A1J5RWI5_9ZZZZ</name>
<proteinExistence type="predicted"/>
<dbReference type="AlphaFoldDB" id="A0A1J5RWI5"/>
<organism evidence="3">
    <name type="scientific">mine drainage metagenome</name>
    <dbReference type="NCBI Taxonomy" id="410659"/>
    <lineage>
        <taxon>unclassified sequences</taxon>
        <taxon>metagenomes</taxon>
        <taxon>ecological metagenomes</taxon>
    </lineage>
</organism>
<feature type="domain" description="FecR protein" evidence="2">
    <location>
        <begin position="58"/>
        <end position="159"/>
    </location>
</feature>
<protein>
    <submittedName>
        <fullName evidence="3">FecR protein</fullName>
    </submittedName>
</protein>
<feature type="region of interest" description="Disordered" evidence="1">
    <location>
        <begin position="207"/>
        <end position="229"/>
    </location>
</feature>
<gene>
    <name evidence="3" type="ORF">GALL_255580</name>
</gene>
<evidence type="ECO:0000256" key="1">
    <source>
        <dbReference type="SAM" id="MobiDB-lite"/>
    </source>
</evidence>
<dbReference type="InterPro" id="IPR006860">
    <property type="entry name" value="FecR"/>
</dbReference>